<dbReference type="OrthoDB" id="2758763at2759"/>
<name>A0A5C2SM93_9APHY</name>
<evidence type="ECO:0000313" key="3">
    <source>
        <dbReference type="Proteomes" id="UP000313359"/>
    </source>
</evidence>
<keyword evidence="3" id="KW-1185">Reference proteome</keyword>
<evidence type="ECO:0000313" key="2">
    <source>
        <dbReference type="EMBL" id="RPD64418.1"/>
    </source>
</evidence>
<dbReference type="EMBL" id="ML122254">
    <property type="protein sequence ID" value="RPD64418.1"/>
    <property type="molecule type" value="Genomic_DNA"/>
</dbReference>
<reference evidence="2" key="1">
    <citation type="journal article" date="2018" name="Genome Biol. Evol.">
        <title>Genomics and development of Lentinus tigrinus, a white-rot wood-decaying mushroom with dimorphic fruiting bodies.</title>
        <authorList>
            <person name="Wu B."/>
            <person name="Xu Z."/>
            <person name="Knudson A."/>
            <person name="Carlson A."/>
            <person name="Chen N."/>
            <person name="Kovaka S."/>
            <person name="LaButti K."/>
            <person name="Lipzen A."/>
            <person name="Pennachio C."/>
            <person name="Riley R."/>
            <person name="Schakwitz W."/>
            <person name="Umezawa K."/>
            <person name="Ohm R.A."/>
            <person name="Grigoriev I.V."/>
            <person name="Nagy L.G."/>
            <person name="Gibbons J."/>
            <person name="Hibbett D."/>
        </authorList>
    </citation>
    <scope>NUCLEOTIDE SEQUENCE [LARGE SCALE GENOMIC DNA]</scope>
    <source>
        <strain evidence="2">ALCF2SS1-6</strain>
    </source>
</reference>
<dbReference type="AlphaFoldDB" id="A0A5C2SM93"/>
<sequence>MAPQIYAAYRSQGTSTGPRVVNIQTASTSSTESNVSSESESDGPPPLQSMARPVFPPRGLVVGTTARLEQYLVVVFEGERLFFRITITLERGAGSVRPHVTVMLVNGIVGDASVDSEAWIIFSLEMESALLRELERAFNVAEERRRRDLGGRLE</sequence>
<organism evidence="2 3">
    <name type="scientific">Lentinus tigrinus ALCF2SS1-6</name>
    <dbReference type="NCBI Taxonomy" id="1328759"/>
    <lineage>
        <taxon>Eukaryota</taxon>
        <taxon>Fungi</taxon>
        <taxon>Dikarya</taxon>
        <taxon>Basidiomycota</taxon>
        <taxon>Agaricomycotina</taxon>
        <taxon>Agaricomycetes</taxon>
        <taxon>Polyporales</taxon>
        <taxon>Polyporaceae</taxon>
        <taxon>Lentinus</taxon>
    </lineage>
</organism>
<evidence type="ECO:0000256" key="1">
    <source>
        <dbReference type="SAM" id="MobiDB-lite"/>
    </source>
</evidence>
<feature type="region of interest" description="Disordered" evidence="1">
    <location>
        <begin position="10"/>
        <end position="52"/>
    </location>
</feature>
<accession>A0A5C2SM93</accession>
<dbReference type="Proteomes" id="UP000313359">
    <property type="component" value="Unassembled WGS sequence"/>
</dbReference>
<proteinExistence type="predicted"/>
<protein>
    <submittedName>
        <fullName evidence="2">Uncharacterized protein</fullName>
    </submittedName>
</protein>
<feature type="compositionally biased region" description="Low complexity" evidence="1">
    <location>
        <begin position="25"/>
        <end position="38"/>
    </location>
</feature>
<gene>
    <name evidence="2" type="ORF">L227DRAFT_561077</name>
</gene>